<dbReference type="InterPro" id="IPR045596">
    <property type="entry name" value="DUF6459"/>
</dbReference>
<dbReference type="AlphaFoldDB" id="A0A644X4Z4"/>
<protein>
    <submittedName>
        <fullName evidence="1">Uncharacterized protein</fullName>
    </submittedName>
</protein>
<organism evidence="1">
    <name type="scientific">bioreactor metagenome</name>
    <dbReference type="NCBI Taxonomy" id="1076179"/>
    <lineage>
        <taxon>unclassified sequences</taxon>
        <taxon>metagenomes</taxon>
        <taxon>ecological metagenomes</taxon>
    </lineage>
</organism>
<proteinExistence type="predicted"/>
<gene>
    <name evidence="1" type="ORF">SDC9_57581</name>
</gene>
<name>A0A644X4Z4_9ZZZZ</name>
<accession>A0A644X4Z4</accession>
<reference evidence="1" key="1">
    <citation type="submission" date="2019-08" db="EMBL/GenBank/DDBJ databases">
        <authorList>
            <person name="Kucharzyk K."/>
            <person name="Murdoch R.W."/>
            <person name="Higgins S."/>
            <person name="Loffler F."/>
        </authorList>
    </citation>
    <scope>NUCLEOTIDE SEQUENCE</scope>
</reference>
<sequence length="133" mass="14452">MLAGAGEACTAALVDVLVGRRAPHQLARWTTEEVLTDLVMLARAVRRHPVRMTSPYVQVVGERAAEIVVPCLPRHGDWAPLRVLTARVEPYAERWHCCHLGWIPGPPRRTGQAVASQAVASQAVASTAPPLRP</sequence>
<evidence type="ECO:0000313" key="1">
    <source>
        <dbReference type="EMBL" id="MPM11242.1"/>
    </source>
</evidence>
<dbReference type="EMBL" id="VSSQ01001803">
    <property type="protein sequence ID" value="MPM11242.1"/>
    <property type="molecule type" value="Genomic_DNA"/>
</dbReference>
<comment type="caution">
    <text evidence="1">The sequence shown here is derived from an EMBL/GenBank/DDBJ whole genome shotgun (WGS) entry which is preliminary data.</text>
</comment>
<dbReference type="Pfam" id="PF20060">
    <property type="entry name" value="DUF6459"/>
    <property type="match status" value="1"/>
</dbReference>